<dbReference type="PROSITE" id="PS50850">
    <property type="entry name" value="MFS"/>
    <property type="match status" value="1"/>
</dbReference>
<dbReference type="SUPFAM" id="SSF103473">
    <property type="entry name" value="MFS general substrate transporter"/>
    <property type="match status" value="1"/>
</dbReference>
<organism evidence="7 8">
    <name type="scientific">Rathayibacter caricis DSM 15933</name>
    <dbReference type="NCBI Taxonomy" id="1328867"/>
    <lineage>
        <taxon>Bacteria</taxon>
        <taxon>Bacillati</taxon>
        <taxon>Actinomycetota</taxon>
        <taxon>Actinomycetes</taxon>
        <taxon>Micrococcales</taxon>
        <taxon>Microbacteriaceae</taxon>
        <taxon>Rathayibacter</taxon>
    </lineage>
</organism>
<evidence type="ECO:0000313" key="7">
    <source>
        <dbReference type="EMBL" id="PTL72703.1"/>
    </source>
</evidence>
<keyword evidence="8" id="KW-1185">Reference proteome</keyword>
<evidence type="ECO:0000256" key="3">
    <source>
        <dbReference type="ARBA" id="ARBA00022989"/>
    </source>
</evidence>
<keyword evidence="2 5" id="KW-0812">Transmembrane</keyword>
<dbReference type="Pfam" id="PF07690">
    <property type="entry name" value="MFS_1"/>
    <property type="match status" value="1"/>
</dbReference>
<feature type="transmembrane region" description="Helical" evidence="5">
    <location>
        <begin position="327"/>
        <end position="345"/>
    </location>
</feature>
<feature type="transmembrane region" description="Helical" evidence="5">
    <location>
        <begin position="417"/>
        <end position="437"/>
    </location>
</feature>
<dbReference type="GO" id="GO:0022857">
    <property type="term" value="F:transmembrane transporter activity"/>
    <property type="evidence" value="ECO:0007669"/>
    <property type="project" value="InterPro"/>
</dbReference>
<comment type="subcellular location">
    <subcellularLocation>
        <location evidence="1">Cell membrane</location>
        <topology evidence="1">Multi-pass membrane protein</topology>
    </subcellularLocation>
</comment>
<dbReference type="EMBL" id="PZPL01000001">
    <property type="protein sequence ID" value="PTL72703.1"/>
    <property type="molecule type" value="Genomic_DNA"/>
</dbReference>
<evidence type="ECO:0000256" key="4">
    <source>
        <dbReference type="ARBA" id="ARBA00023136"/>
    </source>
</evidence>
<protein>
    <submittedName>
        <fullName evidence="7">MFS transporter</fullName>
    </submittedName>
</protein>
<dbReference type="InterPro" id="IPR036259">
    <property type="entry name" value="MFS_trans_sf"/>
</dbReference>
<gene>
    <name evidence="7" type="ORF">C1I63_07490</name>
</gene>
<proteinExistence type="predicted"/>
<feature type="domain" description="Major facilitator superfamily (MFS) profile" evidence="6">
    <location>
        <begin position="36"/>
        <end position="442"/>
    </location>
</feature>
<evidence type="ECO:0000256" key="5">
    <source>
        <dbReference type="SAM" id="Phobius"/>
    </source>
</evidence>
<evidence type="ECO:0000313" key="8">
    <source>
        <dbReference type="Proteomes" id="UP000241085"/>
    </source>
</evidence>
<feature type="transmembrane region" description="Helical" evidence="5">
    <location>
        <begin position="190"/>
        <end position="210"/>
    </location>
</feature>
<feature type="transmembrane region" description="Helical" evidence="5">
    <location>
        <begin position="392"/>
        <end position="411"/>
    </location>
</feature>
<evidence type="ECO:0000256" key="2">
    <source>
        <dbReference type="ARBA" id="ARBA00022692"/>
    </source>
</evidence>
<accession>A0A2T4UT46</accession>
<feature type="transmembrane region" description="Helical" evidence="5">
    <location>
        <begin position="65"/>
        <end position="86"/>
    </location>
</feature>
<dbReference type="InterPro" id="IPR020846">
    <property type="entry name" value="MFS_dom"/>
</dbReference>
<evidence type="ECO:0000259" key="6">
    <source>
        <dbReference type="PROSITE" id="PS50850"/>
    </source>
</evidence>
<dbReference type="GO" id="GO:0005886">
    <property type="term" value="C:plasma membrane"/>
    <property type="evidence" value="ECO:0007669"/>
    <property type="project" value="UniProtKB-SubCell"/>
</dbReference>
<feature type="transmembrane region" description="Helical" evidence="5">
    <location>
        <begin position="294"/>
        <end position="315"/>
    </location>
</feature>
<dbReference type="AlphaFoldDB" id="A0A2T4UT46"/>
<keyword evidence="3 5" id="KW-1133">Transmembrane helix</keyword>
<name>A0A2T4UT46_9MICO</name>
<dbReference type="PANTHER" id="PTHR11662:SF399">
    <property type="entry name" value="FI19708P1-RELATED"/>
    <property type="match status" value="1"/>
</dbReference>
<dbReference type="Proteomes" id="UP000241085">
    <property type="component" value="Unassembled WGS sequence"/>
</dbReference>
<comment type="caution">
    <text evidence="7">The sequence shown here is derived from an EMBL/GenBank/DDBJ whole genome shotgun (WGS) entry which is preliminary data.</text>
</comment>
<dbReference type="PANTHER" id="PTHR11662">
    <property type="entry name" value="SOLUTE CARRIER FAMILY 17"/>
    <property type="match status" value="1"/>
</dbReference>
<dbReference type="InterPro" id="IPR050382">
    <property type="entry name" value="MFS_Na/Anion_cotransporter"/>
</dbReference>
<dbReference type="CDD" id="cd17319">
    <property type="entry name" value="MFS_ExuT_GudP_like"/>
    <property type="match status" value="1"/>
</dbReference>
<feature type="transmembrane region" description="Helical" evidence="5">
    <location>
        <begin position="32"/>
        <end position="53"/>
    </location>
</feature>
<dbReference type="Gene3D" id="1.20.1250.20">
    <property type="entry name" value="MFS general substrate transporter like domains"/>
    <property type="match status" value="2"/>
</dbReference>
<feature type="transmembrane region" description="Helical" evidence="5">
    <location>
        <begin position="106"/>
        <end position="129"/>
    </location>
</feature>
<evidence type="ECO:0000256" key="1">
    <source>
        <dbReference type="ARBA" id="ARBA00004651"/>
    </source>
</evidence>
<keyword evidence="4 5" id="KW-0472">Membrane</keyword>
<reference evidence="7 8" key="1">
    <citation type="submission" date="2018-03" db="EMBL/GenBank/DDBJ databases">
        <title>Bacteriophage NCPPB3778 and a type I-E CRISPR drive the evolution of the US Biological Select Agent, Rathayibacter toxicus.</title>
        <authorList>
            <person name="Davis E.W.II."/>
            <person name="Tabima J.F."/>
            <person name="Weisberg A.J."/>
            <person name="Dantas Lopes L."/>
            <person name="Wiseman M.S."/>
            <person name="Wiseman M.S."/>
            <person name="Pupko T."/>
            <person name="Belcher M.S."/>
            <person name="Sechler A.J."/>
            <person name="Tancos M.A."/>
            <person name="Schroeder B.K."/>
            <person name="Murray T.D."/>
            <person name="Luster D.G."/>
            <person name="Schneider W.L."/>
            <person name="Rogers E."/>
            <person name="Andreote F.D."/>
            <person name="Grunwald N.J."/>
            <person name="Putnam M.L."/>
            <person name="Chang J.H."/>
        </authorList>
    </citation>
    <scope>NUCLEOTIDE SEQUENCE [LARGE SCALE GENOMIC DNA]</scope>
    <source>
        <strain evidence="7 8">DSM 15933</strain>
    </source>
</reference>
<dbReference type="InterPro" id="IPR011701">
    <property type="entry name" value="MFS"/>
</dbReference>
<sequence>MLDPEGAALLPHDLAVRSTEPATAASERRTRYRWTIVGFSALGLTIAYLDRAALSVALPFMAEEFAIGPAVQGLLLSSFFWTYALFQLPSGWLLDRFGPRVIYPLAVGWWSVWTTLTAFATGVGSVIVFRLGLGIGEAPVQPANITIVSKWFPRRERAFASSLFDMGQQIGTALSVPLVTALALLGGWRLAFVVIGVAGLLWIVGWLTVYRAPEKHPRVNAAELAHIVSDRGEASTGDGAGRPWRALLRDNQVWALTLGYVFRSLAGAFFLTWYPSYLLNDRGLTKEEFGLVGALPALIAIAAGIAGGVVSDRMLAAGLSTNVARKVPILAGLVLSACIGFSPFLESNVLVMVVLTASSAAHSFAGAAILSLPAEVAASPDTVGSVAGFQNFGSQLGNLISPIAIGVALAATGGSYVGPLVFAAASCLVSAAIYGFWVRIRPLVPNPAPTTDGRIPR</sequence>
<feature type="transmembrane region" description="Helical" evidence="5">
    <location>
        <begin position="351"/>
        <end position="372"/>
    </location>
</feature>
<feature type="transmembrane region" description="Helical" evidence="5">
    <location>
        <begin position="253"/>
        <end position="274"/>
    </location>
</feature>